<reference evidence="4 5" key="2">
    <citation type="submission" date="2020-08" db="EMBL/GenBank/DDBJ databases">
        <title>Stappia taiwanensis sp. nov., isolated from a coastal thermal spring.</title>
        <authorList>
            <person name="Kampfer P."/>
        </authorList>
    </citation>
    <scope>NUCLEOTIDE SEQUENCE [LARGE SCALE GENOMIC DNA]</scope>
    <source>
        <strain evidence="4 5">DSM 23284</strain>
    </source>
</reference>
<dbReference type="Pfam" id="PF00596">
    <property type="entry name" value="Aldolase_II"/>
    <property type="match status" value="1"/>
</dbReference>
<dbReference type="InterPro" id="IPR050197">
    <property type="entry name" value="Aldolase_class_II_sugar_metab"/>
</dbReference>
<dbReference type="InterPro" id="IPR001303">
    <property type="entry name" value="Aldolase_II/adducin_N"/>
</dbReference>
<proteinExistence type="predicted"/>
<reference evidence="4 5" key="1">
    <citation type="submission" date="2020-07" db="EMBL/GenBank/DDBJ databases">
        <authorList>
            <person name="Li M."/>
        </authorList>
    </citation>
    <scope>NUCLEOTIDE SEQUENCE [LARGE SCALE GENOMIC DNA]</scope>
    <source>
        <strain evidence="4 5">DSM 23284</strain>
    </source>
</reference>
<evidence type="ECO:0000313" key="5">
    <source>
        <dbReference type="Proteomes" id="UP000559404"/>
    </source>
</evidence>
<keyword evidence="2" id="KW-0456">Lyase</keyword>
<dbReference type="GO" id="GO:0016832">
    <property type="term" value="F:aldehyde-lyase activity"/>
    <property type="evidence" value="ECO:0007669"/>
    <property type="project" value="TreeGrafter"/>
</dbReference>
<evidence type="ECO:0000259" key="3">
    <source>
        <dbReference type="SMART" id="SM01007"/>
    </source>
</evidence>
<dbReference type="EMBL" id="JACEON010000012">
    <property type="protein sequence ID" value="MBA4612566.1"/>
    <property type="molecule type" value="Genomic_DNA"/>
</dbReference>
<sequence>MTAHETELRQSIIDACRGMNASGLNQGTSGNISLRVGDVMLITPSGVPYEKLEPAMIAALPLGGKGAYEGPMKPSSEWRFHLDILNARPDIGAVVHTHSTYATALAIAGREIPACHYMIAATGGPVVRCADYATYGTQELSDAVLQALDGRLACLMANHGMLAAGADLAKAMWLAEELETLARQYYLALPLGPQILPDAEIERVREKFKGYGLSAQTAAD</sequence>
<name>A0A838XVP6_9HYPH</name>
<dbReference type="GO" id="GO:0046872">
    <property type="term" value="F:metal ion binding"/>
    <property type="evidence" value="ECO:0007669"/>
    <property type="project" value="UniProtKB-KW"/>
</dbReference>
<dbReference type="RefSeq" id="WP_181760768.1">
    <property type="nucleotide sequence ID" value="NZ_BMCR01000003.1"/>
</dbReference>
<evidence type="ECO:0000256" key="1">
    <source>
        <dbReference type="ARBA" id="ARBA00022723"/>
    </source>
</evidence>
<dbReference type="InterPro" id="IPR036409">
    <property type="entry name" value="Aldolase_II/adducin_N_sf"/>
</dbReference>
<gene>
    <name evidence="4" type="ORF">H1W37_12945</name>
</gene>
<dbReference type="SMART" id="SM01007">
    <property type="entry name" value="Aldolase_II"/>
    <property type="match status" value="1"/>
</dbReference>
<organism evidence="4 5">
    <name type="scientific">Stappia taiwanensis</name>
    <dbReference type="NCBI Taxonomy" id="992267"/>
    <lineage>
        <taxon>Bacteria</taxon>
        <taxon>Pseudomonadati</taxon>
        <taxon>Pseudomonadota</taxon>
        <taxon>Alphaproteobacteria</taxon>
        <taxon>Hyphomicrobiales</taxon>
        <taxon>Stappiaceae</taxon>
        <taxon>Stappia</taxon>
    </lineage>
</organism>
<dbReference type="Gene3D" id="3.40.225.10">
    <property type="entry name" value="Class II aldolase/adducin N-terminal domain"/>
    <property type="match status" value="1"/>
</dbReference>
<keyword evidence="1" id="KW-0479">Metal-binding</keyword>
<dbReference type="Proteomes" id="UP000559404">
    <property type="component" value="Unassembled WGS sequence"/>
</dbReference>
<evidence type="ECO:0000256" key="2">
    <source>
        <dbReference type="ARBA" id="ARBA00023239"/>
    </source>
</evidence>
<keyword evidence="5" id="KW-1185">Reference proteome</keyword>
<dbReference type="AlphaFoldDB" id="A0A838XVP6"/>
<protein>
    <submittedName>
        <fullName evidence="4">Class II aldolase/adducin family protein</fullName>
    </submittedName>
</protein>
<comment type="caution">
    <text evidence="4">The sequence shown here is derived from an EMBL/GenBank/DDBJ whole genome shotgun (WGS) entry which is preliminary data.</text>
</comment>
<dbReference type="GO" id="GO:0005829">
    <property type="term" value="C:cytosol"/>
    <property type="evidence" value="ECO:0007669"/>
    <property type="project" value="TreeGrafter"/>
</dbReference>
<dbReference type="PANTHER" id="PTHR22789:SF0">
    <property type="entry name" value="3-OXO-TETRONATE 4-PHOSPHATE DECARBOXYLASE-RELATED"/>
    <property type="match status" value="1"/>
</dbReference>
<dbReference type="GO" id="GO:0019323">
    <property type="term" value="P:pentose catabolic process"/>
    <property type="evidence" value="ECO:0007669"/>
    <property type="project" value="TreeGrafter"/>
</dbReference>
<feature type="domain" description="Class II aldolase/adducin N-terminal" evidence="3">
    <location>
        <begin position="10"/>
        <end position="186"/>
    </location>
</feature>
<evidence type="ECO:0000313" key="4">
    <source>
        <dbReference type="EMBL" id="MBA4612566.1"/>
    </source>
</evidence>
<dbReference type="PANTHER" id="PTHR22789">
    <property type="entry name" value="FUCULOSE PHOSPHATE ALDOLASE"/>
    <property type="match status" value="1"/>
</dbReference>
<accession>A0A838XVP6</accession>
<dbReference type="SUPFAM" id="SSF53639">
    <property type="entry name" value="AraD/HMP-PK domain-like"/>
    <property type="match status" value="1"/>
</dbReference>